<dbReference type="EMBL" id="CP007033">
    <property type="protein sequence ID" value="AHF11369.1"/>
    <property type="molecule type" value="Genomic_DNA"/>
</dbReference>
<sequence length="47" mass="5319">MASFEKTVYENFVGNSAPGRNLDGSNSQPVANLKRLLIDRLHLFNRQ</sequence>
<reference evidence="1 2" key="1">
    <citation type="journal article" date="2013" name="Stand. Genomic Sci.">
        <title>Complete genome sequence of Dehalobacter restrictus PER-K23(T.).</title>
        <authorList>
            <person name="Kruse T."/>
            <person name="Maillard J."/>
            <person name="Goodwin L."/>
            <person name="Woyke T."/>
            <person name="Teshima H."/>
            <person name="Bruce D."/>
            <person name="Detter C."/>
            <person name="Tapia R."/>
            <person name="Han C."/>
            <person name="Huntemann M."/>
            <person name="Wei C.L."/>
            <person name="Han J."/>
            <person name="Chen A."/>
            <person name="Kyrpides N."/>
            <person name="Szeto E."/>
            <person name="Markowitz V."/>
            <person name="Ivanova N."/>
            <person name="Pagani I."/>
            <person name="Pati A."/>
            <person name="Pitluck S."/>
            <person name="Nolan M."/>
            <person name="Holliger C."/>
            <person name="Smidt H."/>
        </authorList>
    </citation>
    <scope>NUCLEOTIDE SEQUENCE [LARGE SCALE GENOMIC DNA]</scope>
    <source>
        <strain evidence="2">DSM 9455</strain>
    </source>
</reference>
<organism evidence="1 2">
    <name type="scientific">Dehalobacter restrictus (strain DSM 9455 / PER-K23)</name>
    <dbReference type="NCBI Taxonomy" id="871738"/>
    <lineage>
        <taxon>Bacteria</taxon>
        <taxon>Bacillati</taxon>
        <taxon>Bacillota</taxon>
        <taxon>Clostridia</taxon>
        <taxon>Eubacteriales</taxon>
        <taxon>Desulfitobacteriaceae</taxon>
        <taxon>Dehalobacter</taxon>
    </lineage>
</organism>
<proteinExistence type="predicted"/>
<accession>A0ABM5PAM4</accession>
<keyword evidence="2" id="KW-1185">Reference proteome</keyword>
<evidence type="ECO:0000313" key="2">
    <source>
        <dbReference type="Proteomes" id="UP000018934"/>
    </source>
</evidence>
<name>A0ABM5PAM4_DEHRP</name>
<protein>
    <submittedName>
        <fullName evidence="1">Uncharacterized protein</fullName>
    </submittedName>
</protein>
<dbReference type="Proteomes" id="UP000018934">
    <property type="component" value="Chromosome"/>
</dbReference>
<gene>
    <name evidence="1" type="ORF">DEHRE_08885</name>
</gene>
<evidence type="ECO:0000313" key="1">
    <source>
        <dbReference type="EMBL" id="AHF11369.1"/>
    </source>
</evidence>